<dbReference type="PANTHER" id="PTHR45658">
    <property type="entry name" value="GATA TRANSCRIPTION FACTOR"/>
    <property type="match status" value="1"/>
</dbReference>
<feature type="compositionally biased region" description="Low complexity" evidence="10">
    <location>
        <begin position="54"/>
        <end position="64"/>
    </location>
</feature>
<keyword evidence="8" id="KW-0238">DNA-binding</keyword>
<dbReference type="PIRSF" id="PIRSF016992">
    <property type="entry name" value="TF_GATA_plant"/>
    <property type="match status" value="1"/>
</dbReference>
<sequence>MVGGRFVVDNYDDQSIVFEEDVFDKIEDLLDFDKLEDMQLINNHHHHHHHQHPEQQQQQQNQNQPINCFQEQHPWPPKSDFLSSFKCDIDVAELEWLSNFVEDSFSPTAEDVMLLPKVIHTDNGSAVTSFSYSSSSPTSSSSCSTAAIDKKAEETTVVRGRAPRSKRPRPHVPVPVPVPMPVVVVAPNPVLPDNEFKDEKRKKLKTSLSVSATNRNYGIDEREAEKQVVRKCLHCDIQKTPQWRAGPMGPKTLCNACGVRYKSGRLFPEYRPAASPTFVPDRHSNSHKMVVEMRVKSSHTKTTTPAIPSLPVSAKGCELLNYIK</sequence>
<evidence type="ECO:0000256" key="5">
    <source>
        <dbReference type="ARBA" id="ARBA00022833"/>
    </source>
</evidence>
<dbReference type="Proteomes" id="UP000036987">
    <property type="component" value="Unassembled WGS sequence"/>
</dbReference>
<feature type="compositionally biased region" description="Basic residues" evidence="10">
    <location>
        <begin position="161"/>
        <end position="170"/>
    </location>
</feature>
<dbReference type="InterPro" id="IPR016679">
    <property type="entry name" value="TF_GATA_pln"/>
</dbReference>
<feature type="domain" description="GATA-type" evidence="11">
    <location>
        <begin position="226"/>
        <end position="262"/>
    </location>
</feature>
<keyword evidence="8" id="KW-0804">Transcription</keyword>
<dbReference type="Pfam" id="PF00320">
    <property type="entry name" value="GATA"/>
    <property type="match status" value="1"/>
</dbReference>
<dbReference type="InterPro" id="IPR013088">
    <property type="entry name" value="Znf_NHR/GATA"/>
</dbReference>
<gene>
    <name evidence="12" type="ORF">ZOSMA_34G00120</name>
</gene>
<keyword evidence="4 9" id="KW-0863">Zinc-finger</keyword>
<feature type="region of interest" description="Disordered" evidence="10">
    <location>
        <begin position="131"/>
        <end position="173"/>
    </location>
</feature>
<dbReference type="FunFam" id="3.30.50.10:FF:000018">
    <property type="entry name" value="GATA transcription factor"/>
    <property type="match status" value="1"/>
</dbReference>
<evidence type="ECO:0000256" key="6">
    <source>
        <dbReference type="ARBA" id="ARBA00023159"/>
    </source>
</evidence>
<evidence type="ECO:0000256" key="4">
    <source>
        <dbReference type="ARBA" id="ARBA00022771"/>
    </source>
</evidence>
<dbReference type="GO" id="GO:0008270">
    <property type="term" value="F:zinc ion binding"/>
    <property type="evidence" value="ECO:0007669"/>
    <property type="project" value="UniProtKB-KW"/>
</dbReference>
<feature type="compositionally biased region" description="Low complexity" evidence="10">
    <location>
        <begin position="131"/>
        <end position="147"/>
    </location>
</feature>
<name>A0A0K9P6T3_ZOSMR</name>
<evidence type="ECO:0000256" key="1">
    <source>
        <dbReference type="ARBA" id="ARBA00004123"/>
    </source>
</evidence>
<evidence type="ECO:0000256" key="7">
    <source>
        <dbReference type="ARBA" id="ARBA00023242"/>
    </source>
</evidence>
<comment type="similarity">
    <text evidence="2 8">Belongs to the type IV zinc-finger family. Class A subfamily.</text>
</comment>
<evidence type="ECO:0000256" key="8">
    <source>
        <dbReference type="PIRNR" id="PIRNR016992"/>
    </source>
</evidence>
<keyword evidence="7 8" id="KW-0539">Nucleus</keyword>
<dbReference type="STRING" id="29655.A0A0K9P6T3"/>
<evidence type="ECO:0000256" key="9">
    <source>
        <dbReference type="PROSITE-ProRule" id="PRU00094"/>
    </source>
</evidence>
<keyword evidence="5" id="KW-0862">Zinc</keyword>
<evidence type="ECO:0000256" key="2">
    <source>
        <dbReference type="ARBA" id="ARBA00005694"/>
    </source>
</evidence>
<dbReference type="PANTHER" id="PTHR45658:SF51">
    <property type="entry name" value="GATA TRANSCRIPTION FACTOR 8"/>
    <property type="match status" value="1"/>
</dbReference>
<dbReference type="SMART" id="SM00401">
    <property type="entry name" value="ZnF_GATA"/>
    <property type="match status" value="1"/>
</dbReference>
<comment type="caution">
    <text evidence="12">The sequence shown here is derived from an EMBL/GenBank/DDBJ whole genome shotgun (WGS) entry which is preliminary data.</text>
</comment>
<dbReference type="InterPro" id="IPR000679">
    <property type="entry name" value="Znf_GATA"/>
</dbReference>
<dbReference type="GO" id="GO:0005634">
    <property type="term" value="C:nucleus"/>
    <property type="evidence" value="ECO:0000318"/>
    <property type="project" value="GO_Central"/>
</dbReference>
<evidence type="ECO:0000313" key="12">
    <source>
        <dbReference type="EMBL" id="KMZ64736.1"/>
    </source>
</evidence>
<feature type="region of interest" description="Disordered" evidence="10">
    <location>
        <begin position="44"/>
        <end position="73"/>
    </location>
</feature>
<dbReference type="GO" id="GO:0006357">
    <property type="term" value="P:regulation of transcription by RNA polymerase II"/>
    <property type="evidence" value="ECO:0000318"/>
    <property type="project" value="GO_Central"/>
</dbReference>
<proteinExistence type="inferred from homology"/>
<dbReference type="SUPFAM" id="SSF57716">
    <property type="entry name" value="Glucocorticoid receptor-like (DNA-binding domain)"/>
    <property type="match status" value="1"/>
</dbReference>
<comment type="function">
    <text evidence="8">Transcriptional activator that specifically binds 5'-GATA-3' or 5'-GAT-3' motifs within gene promoters.</text>
</comment>
<dbReference type="PROSITE" id="PS00344">
    <property type="entry name" value="GATA_ZN_FINGER_1"/>
    <property type="match status" value="1"/>
</dbReference>
<keyword evidence="13" id="KW-1185">Reference proteome</keyword>
<dbReference type="Gene3D" id="3.30.50.10">
    <property type="entry name" value="Erythroid Transcription Factor GATA-1, subunit A"/>
    <property type="match status" value="1"/>
</dbReference>
<reference evidence="13" key="1">
    <citation type="journal article" date="2016" name="Nature">
        <title>The genome of the seagrass Zostera marina reveals angiosperm adaptation to the sea.</title>
        <authorList>
            <person name="Olsen J.L."/>
            <person name="Rouze P."/>
            <person name="Verhelst B."/>
            <person name="Lin Y.-C."/>
            <person name="Bayer T."/>
            <person name="Collen J."/>
            <person name="Dattolo E."/>
            <person name="De Paoli E."/>
            <person name="Dittami S."/>
            <person name="Maumus F."/>
            <person name="Michel G."/>
            <person name="Kersting A."/>
            <person name="Lauritano C."/>
            <person name="Lohaus R."/>
            <person name="Toepel M."/>
            <person name="Tonon T."/>
            <person name="Vanneste K."/>
            <person name="Amirebrahimi M."/>
            <person name="Brakel J."/>
            <person name="Bostroem C."/>
            <person name="Chovatia M."/>
            <person name="Grimwood J."/>
            <person name="Jenkins J.W."/>
            <person name="Jueterbock A."/>
            <person name="Mraz A."/>
            <person name="Stam W.T."/>
            <person name="Tice H."/>
            <person name="Bornberg-Bauer E."/>
            <person name="Green P.J."/>
            <person name="Pearson G.A."/>
            <person name="Procaccini G."/>
            <person name="Duarte C.M."/>
            <person name="Schmutz J."/>
            <person name="Reusch T.B.H."/>
            <person name="Van de Peer Y."/>
        </authorList>
    </citation>
    <scope>NUCLEOTIDE SEQUENCE [LARGE SCALE GENOMIC DNA]</scope>
    <source>
        <strain evidence="13">cv. Finnish</strain>
    </source>
</reference>
<dbReference type="GO" id="GO:0045893">
    <property type="term" value="P:positive regulation of DNA-templated transcription"/>
    <property type="evidence" value="ECO:0007669"/>
    <property type="project" value="InterPro"/>
</dbReference>
<dbReference type="InterPro" id="IPR051140">
    <property type="entry name" value="GATA_TF"/>
</dbReference>
<dbReference type="OrthoDB" id="2162994at2759"/>
<dbReference type="PROSITE" id="PS50114">
    <property type="entry name" value="GATA_ZN_FINGER_2"/>
    <property type="match status" value="1"/>
</dbReference>
<keyword evidence="6 8" id="KW-0010">Activator</keyword>
<comment type="subcellular location">
    <subcellularLocation>
        <location evidence="1 8">Nucleus</location>
    </subcellularLocation>
</comment>
<keyword evidence="8" id="KW-0805">Transcription regulation</keyword>
<protein>
    <recommendedName>
        <fullName evidence="8">GATA transcription factor</fullName>
    </recommendedName>
</protein>
<dbReference type="GO" id="GO:0030154">
    <property type="term" value="P:cell differentiation"/>
    <property type="evidence" value="ECO:0000318"/>
    <property type="project" value="GO_Central"/>
</dbReference>
<dbReference type="EMBL" id="LFYR01001099">
    <property type="protein sequence ID" value="KMZ64736.1"/>
    <property type="molecule type" value="Genomic_DNA"/>
</dbReference>
<dbReference type="CDD" id="cd00202">
    <property type="entry name" value="ZnF_GATA"/>
    <property type="match status" value="1"/>
</dbReference>
<evidence type="ECO:0000256" key="10">
    <source>
        <dbReference type="SAM" id="MobiDB-lite"/>
    </source>
</evidence>
<dbReference type="AlphaFoldDB" id="A0A0K9P6T3"/>
<evidence type="ECO:0000259" key="11">
    <source>
        <dbReference type="PROSITE" id="PS50114"/>
    </source>
</evidence>
<keyword evidence="3" id="KW-0479">Metal-binding</keyword>
<accession>A0A0K9P6T3</accession>
<evidence type="ECO:0000256" key="3">
    <source>
        <dbReference type="ARBA" id="ARBA00022723"/>
    </source>
</evidence>
<dbReference type="GO" id="GO:0000976">
    <property type="term" value="F:transcription cis-regulatory region binding"/>
    <property type="evidence" value="ECO:0000318"/>
    <property type="project" value="GO_Central"/>
</dbReference>
<evidence type="ECO:0000313" key="13">
    <source>
        <dbReference type="Proteomes" id="UP000036987"/>
    </source>
</evidence>
<dbReference type="OMA" id="MDVGFNI"/>
<organism evidence="12 13">
    <name type="scientific">Zostera marina</name>
    <name type="common">Eelgrass</name>
    <dbReference type="NCBI Taxonomy" id="29655"/>
    <lineage>
        <taxon>Eukaryota</taxon>
        <taxon>Viridiplantae</taxon>
        <taxon>Streptophyta</taxon>
        <taxon>Embryophyta</taxon>
        <taxon>Tracheophyta</taxon>
        <taxon>Spermatophyta</taxon>
        <taxon>Magnoliopsida</taxon>
        <taxon>Liliopsida</taxon>
        <taxon>Zosteraceae</taxon>
        <taxon>Zostera</taxon>
    </lineage>
</organism>